<feature type="signal peptide" evidence="7">
    <location>
        <begin position="1"/>
        <end position="20"/>
    </location>
</feature>
<feature type="active site" evidence="6">
    <location>
        <position position="130"/>
    </location>
</feature>
<evidence type="ECO:0000313" key="9">
    <source>
        <dbReference type="EMBL" id="KAF3452723.1"/>
    </source>
</evidence>
<dbReference type="PROSITE" id="PS51767">
    <property type="entry name" value="PEPTIDASE_A1"/>
    <property type="match status" value="1"/>
</dbReference>
<gene>
    <name evidence="9" type="ORF">FNV43_RR03156</name>
</gene>
<dbReference type="Gene3D" id="2.40.70.10">
    <property type="entry name" value="Acid Proteases"/>
    <property type="match status" value="2"/>
</dbReference>
<evidence type="ECO:0000256" key="1">
    <source>
        <dbReference type="ARBA" id="ARBA00007447"/>
    </source>
</evidence>
<accession>A0A8K0MP13</accession>
<dbReference type="PANTHER" id="PTHR47967">
    <property type="entry name" value="OS07G0603500 PROTEIN-RELATED"/>
    <property type="match status" value="1"/>
</dbReference>
<dbReference type="AlphaFoldDB" id="A0A8K0MP13"/>
<keyword evidence="3" id="KW-0064">Aspartyl protease</keyword>
<evidence type="ECO:0000256" key="5">
    <source>
        <dbReference type="ARBA" id="ARBA00023180"/>
    </source>
</evidence>
<dbReference type="GO" id="GO:0005576">
    <property type="term" value="C:extracellular region"/>
    <property type="evidence" value="ECO:0007669"/>
    <property type="project" value="TreeGrafter"/>
</dbReference>
<dbReference type="PRINTS" id="PR00792">
    <property type="entry name" value="PEPSIN"/>
</dbReference>
<dbReference type="InterPro" id="IPR001461">
    <property type="entry name" value="Aspartic_peptidase_A1"/>
</dbReference>
<dbReference type="SUPFAM" id="SSF50630">
    <property type="entry name" value="Acid proteases"/>
    <property type="match status" value="1"/>
</dbReference>
<keyword evidence="10" id="KW-1185">Reference proteome</keyword>
<dbReference type="InterPro" id="IPR032799">
    <property type="entry name" value="TAXi_C"/>
</dbReference>
<keyword evidence="5" id="KW-0325">Glycoprotein</keyword>
<name>A0A8K0MP13_9ROSA</name>
<feature type="active site" evidence="6">
    <location>
        <position position="331"/>
    </location>
</feature>
<keyword evidence="2" id="KW-0645">Protease</keyword>
<dbReference type="InterPro" id="IPR032861">
    <property type="entry name" value="TAXi_N"/>
</dbReference>
<reference evidence="9" key="1">
    <citation type="submission" date="2020-03" db="EMBL/GenBank/DDBJ databases">
        <title>A high-quality chromosome-level genome assembly of a woody plant with both climbing and erect habits, Rhamnella rubrinervis.</title>
        <authorList>
            <person name="Lu Z."/>
            <person name="Yang Y."/>
            <person name="Zhu X."/>
            <person name="Sun Y."/>
        </authorList>
    </citation>
    <scope>NUCLEOTIDE SEQUENCE</scope>
    <source>
        <strain evidence="9">BYM</strain>
        <tissue evidence="9">Leaf</tissue>
    </source>
</reference>
<dbReference type="OrthoDB" id="2747330at2759"/>
<evidence type="ECO:0000256" key="6">
    <source>
        <dbReference type="PIRSR" id="PIRSR601461-1"/>
    </source>
</evidence>
<dbReference type="InterPro" id="IPR051708">
    <property type="entry name" value="Plant_Aspart_Prot_A1"/>
</dbReference>
<evidence type="ECO:0000256" key="4">
    <source>
        <dbReference type="ARBA" id="ARBA00022801"/>
    </source>
</evidence>
<comment type="caution">
    <text evidence="9">The sequence shown here is derived from an EMBL/GenBank/DDBJ whole genome shotgun (WGS) entry which is preliminary data.</text>
</comment>
<evidence type="ECO:0000256" key="2">
    <source>
        <dbReference type="ARBA" id="ARBA00022670"/>
    </source>
</evidence>
<keyword evidence="7" id="KW-0732">Signal</keyword>
<dbReference type="GO" id="GO:0004190">
    <property type="term" value="F:aspartic-type endopeptidase activity"/>
    <property type="evidence" value="ECO:0007669"/>
    <property type="project" value="UniProtKB-KW"/>
</dbReference>
<proteinExistence type="inferred from homology"/>
<dbReference type="GO" id="GO:0006508">
    <property type="term" value="P:proteolysis"/>
    <property type="evidence" value="ECO:0007669"/>
    <property type="project" value="UniProtKB-KW"/>
</dbReference>
<dbReference type="FunFam" id="2.40.70.10:FF:000033">
    <property type="entry name" value="Aspartyl protease family protein"/>
    <property type="match status" value="1"/>
</dbReference>
<dbReference type="InterPro" id="IPR033121">
    <property type="entry name" value="PEPTIDASE_A1"/>
</dbReference>
<dbReference type="CDD" id="cd05476">
    <property type="entry name" value="pepsin_A_like_plant"/>
    <property type="match status" value="1"/>
</dbReference>
<dbReference type="Proteomes" id="UP000796880">
    <property type="component" value="Unassembled WGS sequence"/>
</dbReference>
<dbReference type="InterPro" id="IPR034161">
    <property type="entry name" value="Pepsin-like_plant"/>
</dbReference>
<dbReference type="InterPro" id="IPR021109">
    <property type="entry name" value="Peptidase_aspartic_dom_sf"/>
</dbReference>
<dbReference type="EMBL" id="VOIH02000002">
    <property type="protein sequence ID" value="KAF3452723.1"/>
    <property type="molecule type" value="Genomic_DNA"/>
</dbReference>
<organism evidence="9 10">
    <name type="scientific">Rhamnella rubrinervis</name>
    <dbReference type="NCBI Taxonomy" id="2594499"/>
    <lineage>
        <taxon>Eukaryota</taxon>
        <taxon>Viridiplantae</taxon>
        <taxon>Streptophyta</taxon>
        <taxon>Embryophyta</taxon>
        <taxon>Tracheophyta</taxon>
        <taxon>Spermatophyta</taxon>
        <taxon>Magnoliopsida</taxon>
        <taxon>eudicotyledons</taxon>
        <taxon>Gunneridae</taxon>
        <taxon>Pentapetalae</taxon>
        <taxon>rosids</taxon>
        <taxon>fabids</taxon>
        <taxon>Rosales</taxon>
        <taxon>Rhamnaceae</taxon>
        <taxon>rhamnoid group</taxon>
        <taxon>Rhamneae</taxon>
        <taxon>Rhamnella</taxon>
    </lineage>
</organism>
<feature type="domain" description="Peptidase A1" evidence="8">
    <location>
        <begin position="112"/>
        <end position="458"/>
    </location>
</feature>
<protein>
    <recommendedName>
        <fullName evidence="8">Peptidase A1 domain-containing protein</fullName>
    </recommendedName>
</protein>
<dbReference type="Pfam" id="PF14543">
    <property type="entry name" value="TAXi_N"/>
    <property type="match status" value="1"/>
</dbReference>
<evidence type="ECO:0000259" key="8">
    <source>
        <dbReference type="PROSITE" id="PS51767"/>
    </source>
</evidence>
<sequence>MNMVIVSAVLVYFLFFPTYPTFLPTACGTATTTTRARRLVAKLIHRDSVLHPRYNPNDTITCRAERAIRSSKVRLTYLLQHNLRGTTYSNSGIPNDRDAIWDPVVADEGLMFLANFSIGKPPVVQLAAMDTGSSLLWIQCIPCTGYLHPSTPIFDPSKSLTYANMSCKIFCKNLTRCQCDQFDHVTFRKRYVDRTNINGTMATEQLVFDTYDEGKVAVPNITFGCAHVIQTGLKRGSWAGIMGLATGFRSLARQFGNRFSYCLGNISDPTYNYNHLVLGDGADLQGYSTPFETIHGHYYITLEGISIGETELQIDLRVFARTSDGGGVMIDSGTTFTFLAKDAFVLLANEVTNLMDGIVNRVKGNNIHPGELCYNGVVTRDLVGFPVVSFHFAGGADLVLDPASLFYQRTMDTFCMAIGPDSILSGNYIVSPFTIIGVISQQNYNVAYDLEQKLIYFQRIDCELMTD</sequence>
<evidence type="ECO:0000256" key="3">
    <source>
        <dbReference type="ARBA" id="ARBA00022750"/>
    </source>
</evidence>
<feature type="chain" id="PRO_5035451323" description="Peptidase A1 domain-containing protein" evidence="7">
    <location>
        <begin position="21"/>
        <end position="467"/>
    </location>
</feature>
<evidence type="ECO:0000256" key="7">
    <source>
        <dbReference type="SAM" id="SignalP"/>
    </source>
</evidence>
<dbReference type="PANTHER" id="PTHR47967:SF14">
    <property type="entry name" value="EUKARYOTIC ASPARTYL PROTEASE FAMILY PROTEIN"/>
    <property type="match status" value="1"/>
</dbReference>
<evidence type="ECO:0000313" key="10">
    <source>
        <dbReference type="Proteomes" id="UP000796880"/>
    </source>
</evidence>
<dbReference type="Pfam" id="PF14541">
    <property type="entry name" value="TAXi_C"/>
    <property type="match status" value="1"/>
</dbReference>
<keyword evidence="4" id="KW-0378">Hydrolase</keyword>
<comment type="similarity">
    <text evidence="1">Belongs to the peptidase A1 family.</text>
</comment>